<feature type="region of interest" description="Disordered" evidence="2">
    <location>
        <begin position="1"/>
        <end position="28"/>
    </location>
</feature>
<dbReference type="GO" id="GO:0000981">
    <property type="term" value="F:DNA-binding transcription factor activity, RNA polymerase II-specific"/>
    <property type="evidence" value="ECO:0007669"/>
    <property type="project" value="InterPro"/>
</dbReference>
<dbReference type="PANTHER" id="PTHR35392:SF3">
    <property type="entry name" value="ZN(2)-C6 FUNGAL-TYPE DOMAIN-CONTAINING PROTEIN"/>
    <property type="match status" value="1"/>
</dbReference>
<name>A0A0N0DIE2_FUSLA</name>
<dbReference type="EMBL" id="JXCE01000002">
    <property type="protein sequence ID" value="KPA46815.1"/>
    <property type="molecule type" value="Genomic_DNA"/>
</dbReference>
<proteinExistence type="predicted"/>
<dbReference type="AlphaFoldDB" id="A0A0N0DIE2"/>
<dbReference type="GO" id="GO:0008270">
    <property type="term" value="F:zinc ion binding"/>
    <property type="evidence" value="ECO:0007669"/>
    <property type="project" value="InterPro"/>
</dbReference>
<keyword evidence="1" id="KW-0539">Nucleus</keyword>
<evidence type="ECO:0000256" key="3">
    <source>
        <dbReference type="SAM" id="Phobius"/>
    </source>
</evidence>
<sequence>MNPHYSSKTKRPLLELGVDDPSSSSLSFTPPVDPNYNILPYEIHQSLDQIASFYGVASGYQIHQLLDQVHCRKRRRVDPSIPMAPEHGSTSSQGPLMKLPVSDPYDTRHDQYGTPSGWDGCAQTSMSSSTSPLARRMADLTLFLCPCCGWDSRQSDGYQQLSSAAPVVSSPDAPYVAEKQPSMTMPSSETYDNTVLSTVQQPSYHYQQPELNVAPLVTFPLIPDQTPLAEPLMSDTGPTQQPLLPGGDFYPGQTFKDEAPLETPVMMNNQHLLSKNFSQVEYSSGPNLIDTTPLTHHGLVTTDSVSQYGMLVNGQNGEEPVQNGWSLIDQHPNFEILLPNQRGGKRGPFKDPNLREQTAQTRKIGSCIRCRMQRIRCENNPEEEGGPCLTCKKVSNSRAGRFPCLRYKITDIRLFKPGQVPGYEWTRRWTNNISDPIQSWATEEPRTIYLSGGLSNKFVKVKVQRFIPQAGDKLERTWDYKGVKKSVTIPPYAMVNLEEVKTEYLNHIESTMQDAFTKLLGPPEGLLFRTYLRAWKIFKDPSTSPECADLIHQTLLLWMSIRLTTRSSFIVGEETLGMKRNILDETNPNHGNIPLPPVLGAQMDLILIHHIQTRLRRELLDKLQKMMSKNKQSTWLVTYLVIFILLHNTALITAHDAGYAKKHGMKRRFAREEKVKEYHLGANILLAHFHYCNKGIYPFSEDCKDQDLRTLAGLDEEKIKFVHNTSNLARRYALQWEKLRKSAAYEHDYFFVSQLFETNWQPRTTI</sequence>
<feature type="region of interest" description="Disordered" evidence="2">
    <location>
        <begin position="79"/>
        <end position="98"/>
    </location>
</feature>
<keyword evidence="5" id="KW-1185">Reference proteome</keyword>
<dbReference type="PANTHER" id="PTHR35392">
    <property type="entry name" value="ZN(II)2CYS6 TRANSCRIPTION FACTOR (EUROFUNG)-RELATED-RELATED"/>
    <property type="match status" value="1"/>
</dbReference>
<keyword evidence="3" id="KW-1133">Transmembrane helix</keyword>
<protein>
    <recommendedName>
        <fullName evidence="6">Zn(2)-C6 fungal-type domain-containing protein</fullName>
    </recommendedName>
</protein>
<evidence type="ECO:0000256" key="2">
    <source>
        <dbReference type="SAM" id="MobiDB-lite"/>
    </source>
</evidence>
<organism evidence="4 5">
    <name type="scientific">Fusarium langsethiae</name>
    <dbReference type="NCBI Taxonomy" id="179993"/>
    <lineage>
        <taxon>Eukaryota</taxon>
        <taxon>Fungi</taxon>
        <taxon>Dikarya</taxon>
        <taxon>Ascomycota</taxon>
        <taxon>Pezizomycotina</taxon>
        <taxon>Sordariomycetes</taxon>
        <taxon>Hypocreomycetidae</taxon>
        <taxon>Hypocreales</taxon>
        <taxon>Nectriaceae</taxon>
        <taxon>Fusarium</taxon>
    </lineage>
</organism>
<evidence type="ECO:0000313" key="4">
    <source>
        <dbReference type="EMBL" id="KPA46815.1"/>
    </source>
</evidence>
<dbReference type="InterPro" id="IPR052973">
    <property type="entry name" value="Fungal_sec-metab_reg_TF"/>
</dbReference>
<feature type="transmembrane region" description="Helical" evidence="3">
    <location>
        <begin position="635"/>
        <end position="659"/>
    </location>
</feature>
<evidence type="ECO:0000313" key="5">
    <source>
        <dbReference type="Proteomes" id="UP000037904"/>
    </source>
</evidence>
<dbReference type="InterPro" id="IPR001138">
    <property type="entry name" value="Zn2Cys6_DnaBD"/>
</dbReference>
<gene>
    <name evidence="4" type="ORF">FLAG1_00391</name>
</gene>
<dbReference type="Proteomes" id="UP000037904">
    <property type="component" value="Unassembled WGS sequence"/>
</dbReference>
<dbReference type="CDD" id="cd00067">
    <property type="entry name" value="GAL4"/>
    <property type="match status" value="1"/>
</dbReference>
<keyword evidence="3" id="KW-0812">Transmembrane</keyword>
<evidence type="ECO:0000256" key="1">
    <source>
        <dbReference type="ARBA" id="ARBA00023242"/>
    </source>
</evidence>
<comment type="caution">
    <text evidence="4">The sequence shown here is derived from an EMBL/GenBank/DDBJ whole genome shotgun (WGS) entry which is preliminary data.</text>
</comment>
<evidence type="ECO:0008006" key="6">
    <source>
        <dbReference type="Google" id="ProtNLM"/>
    </source>
</evidence>
<keyword evidence="3" id="KW-0472">Membrane</keyword>
<accession>A0A0N0DIE2</accession>
<reference evidence="4 5" key="1">
    <citation type="submission" date="2015-04" db="EMBL/GenBank/DDBJ databases">
        <title>The draft genome sequence of Fusarium langsethiae, a T-2/HT-2 mycotoxin producer.</title>
        <authorList>
            <person name="Lysoe E."/>
            <person name="Divon H.H."/>
            <person name="Terzi V."/>
            <person name="Orru L."/>
            <person name="Lamontanara A."/>
            <person name="Kolseth A.-K."/>
            <person name="Frandsen R.J."/>
            <person name="Nielsen K."/>
            <person name="Thrane U."/>
        </authorList>
    </citation>
    <scope>NUCLEOTIDE SEQUENCE [LARGE SCALE GENOMIC DNA]</scope>
    <source>
        <strain evidence="4 5">Fl201059</strain>
    </source>
</reference>